<dbReference type="KEGG" id="trg:TRUGW13939_08784"/>
<dbReference type="EMBL" id="CP055902">
    <property type="protein sequence ID" value="QKX61632.1"/>
    <property type="molecule type" value="Genomic_DNA"/>
</dbReference>
<evidence type="ECO:0000313" key="2">
    <source>
        <dbReference type="Proteomes" id="UP000509510"/>
    </source>
</evidence>
<sequence>MDASGPSISETDLNFDLNHIDWLDLFDTGDVPSLEDFGIYLDGAENVESTPSQQIEELRGMVGNSDSQLQYLADRVRKLEKSLVYLFKWAKDFRDSIDKAIKLNKK</sequence>
<accession>A0A7H8R5J4</accession>
<dbReference type="RefSeq" id="XP_035347806.1">
    <property type="nucleotide sequence ID" value="XM_035491913.1"/>
</dbReference>
<keyword evidence="2" id="KW-1185">Reference proteome</keyword>
<protein>
    <submittedName>
        <fullName evidence="1">Uncharacterized protein</fullName>
    </submittedName>
</protein>
<organism evidence="1 2">
    <name type="scientific">Talaromyces rugulosus</name>
    <name type="common">Penicillium rugulosum</name>
    <dbReference type="NCBI Taxonomy" id="121627"/>
    <lineage>
        <taxon>Eukaryota</taxon>
        <taxon>Fungi</taxon>
        <taxon>Dikarya</taxon>
        <taxon>Ascomycota</taxon>
        <taxon>Pezizomycotina</taxon>
        <taxon>Eurotiomycetes</taxon>
        <taxon>Eurotiomycetidae</taxon>
        <taxon>Eurotiales</taxon>
        <taxon>Trichocomaceae</taxon>
        <taxon>Talaromyces</taxon>
        <taxon>Talaromyces sect. Islandici</taxon>
    </lineage>
</organism>
<dbReference type="Proteomes" id="UP000509510">
    <property type="component" value="Chromosome V"/>
</dbReference>
<dbReference type="GeneID" id="55996272"/>
<evidence type="ECO:0000313" key="1">
    <source>
        <dbReference type="EMBL" id="QKX61632.1"/>
    </source>
</evidence>
<reference evidence="2" key="1">
    <citation type="submission" date="2020-06" db="EMBL/GenBank/DDBJ databases">
        <title>A chromosome-scale genome assembly of Talaromyces rugulosus W13939.</title>
        <authorList>
            <person name="Wang B."/>
            <person name="Guo L."/>
            <person name="Ye K."/>
            <person name="Wang L."/>
        </authorList>
    </citation>
    <scope>NUCLEOTIDE SEQUENCE [LARGE SCALE GENOMIC DNA]</scope>
    <source>
        <strain evidence="2">W13939</strain>
    </source>
</reference>
<gene>
    <name evidence="1" type="ORF">TRUGW13939_08784</name>
</gene>
<name>A0A7H8R5J4_TALRU</name>
<dbReference type="AlphaFoldDB" id="A0A7H8R5J4"/>
<proteinExistence type="predicted"/>